<dbReference type="InterPro" id="IPR029062">
    <property type="entry name" value="Class_I_gatase-like"/>
</dbReference>
<evidence type="ECO:0000313" key="6">
    <source>
        <dbReference type="Proteomes" id="UP001495147"/>
    </source>
</evidence>
<comment type="caution">
    <text evidence="5">The sequence shown here is derived from an EMBL/GenBank/DDBJ whole genome shotgun (WGS) entry which is preliminary data.</text>
</comment>
<protein>
    <submittedName>
        <fullName evidence="5">Helix-turn-helix domain-containing protein</fullName>
    </submittedName>
</protein>
<sequence>MACHIAFVLFPGFQQLDLAGPMAVFELAQRASPGSYDWRLVASAPPAVRSSAGVPWPVAGLPRRLDAIDLVMVIGGDGVDAACRDARLVAWLQRAAQAGVRVASICSGSLLLAAAGLLDERTATTHWSRSRQFANEHPAVRLQPDRIYVREPAVRRRGLPEVWTSAGMTAGIDLCLALLAHDHGEDMALKAARELVVERRRPGGQSQFSPLLEMQRPDGRFSALLDTLRRDLRQDCRVEALAALACMSPRHFARCFLEETGATPAQAVERLRVQAAQALLEGGNPSVLRVALDCGFGNTERMRRSFMRLLGRPPAAFRSRSPTPPSGPPARRPRAPAKPG</sequence>
<evidence type="ECO:0000256" key="2">
    <source>
        <dbReference type="ARBA" id="ARBA00023163"/>
    </source>
</evidence>
<keyword evidence="2" id="KW-0804">Transcription</keyword>
<dbReference type="CDD" id="cd03137">
    <property type="entry name" value="GATase1_AraC_1"/>
    <property type="match status" value="1"/>
</dbReference>
<feature type="region of interest" description="Disordered" evidence="3">
    <location>
        <begin position="311"/>
        <end position="340"/>
    </location>
</feature>
<evidence type="ECO:0000313" key="5">
    <source>
        <dbReference type="EMBL" id="MEO3692156.1"/>
    </source>
</evidence>
<dbReference type="InterPro" id="IPR002818">
    <property type="entry name" value="DJ-1/PfpI"/>
</dbReference>
<dbReference type="Proteomes" id="UP001495147">
    <property type="component" value="Unassembled WGS sequence"/>
</dbReference>
<organism evidence="5 6">
    <name type="scientific">Roseateles paludis</name>
    <dbReference type="NCBI Taxonomy" id="3145238"/>
    <lineage>
        <taxon>Bacteria</taxon>
        <taxon>Pseudomonadati</taxon>
        <taxon>Pseudomonadota</taxon>
        <taxon>Betaproteobacteria</taxon>
        <taxon>Burkholderiales</taxon>
        <taxon>Sphaerotilaceae</taxon>
        <taxon>Roseateles</taxon>
    </lineage>
</organism>
<dbReference type="Pfam" id="PF12833">
    <property type="entry name" value="HTH_18"/>
    <property type="match status" value="1"/>
</dbReference>
<proteinExistence type="predicted"/>
<keyword evidence="6" id="KW-1185">Reference proteome</keyword>
<dbReference type="EMBL" id="JBDPZD010000003">
    <property type="protein sequence ID" value="MEO3692156.1"/>
    <property type="molecule type" value="Genomic_DNA"/>
</dbReference>
<name>A0ABV0G345_9BURK</name>
<feature type="domain" description="HTH araC/xylS-type" evidence="4">
    <location>
        <begin position="222"/>
        <end position="320"/>
    </location>
</feature>
<dbReference type="SMART" id="SM00342">
    <property type="entry name" value="HTH_ARAC"/>
    <property type="match status" value="1"/>
</dbReference>
<dbReference type="PROSITE" id="PS01124">
    <property type="entry name" value="HTH_ARAC_FAMILY_2"/>
    <property type="match status" value="1"/>
</dbReference>
<evidence type="ECO:0000256" key="1">
    <source>
        <dbReference type="ARBA" id="ARBA00023015"/>
    </source>
</evidence>
<dbReference type="SUPFAM" id="SSF46689">
    <property type="entry name" value="Homeodomain-like"/>
    <property type="match status" value="2"/>
</dbReference>
<feature type="compositionally biased region" description="Basic residues" evidence="3">
    <location>
        <begin position="331"/>
        <end position="340"/>
    </location>
</feature>
<gene>
    <name evidence="5" type="ORF">ABDJ85_11800</name>
</gene>
<dbReference type="InterPro" id="IPR009057">
    <property type="entry name" value="Homeodomain-like_sf"/>
</dbReference>
<accession>A0ABV0G345</accession>
<dbReference type="SUPFAM" id="SSF52317">
    <property type="entry name" value="Class I glutamine amidotransferase-like"/>
    <property type="match status" value="1"/>
</dbReference>
<dbReference type="RefSeq" id="WP_347704982.1">
    <property type="nucleotide sequence ID" value="NZ_JBDPZD010000003.1"/>
</dbReference>
<dbReference type="Gene3D" id="1.10.10.60">
    <property type="entry name" value="Homeodomain-like"/>
    <property type="match status" value="1"/>
</dbReference>
<evidence type="ECO:0000256" key="3">
    <source>
        <dbReference type="SAM" id="MobiDB-lite"/>
    </source>
</evidence>
<reference evidence="5 6" key="1">
    <citation type="submission" date="2024-05" db="EMBL/GenBank/DDBJ databases">
        <title>Roseateles sp. DJS-2-20 16S ribosomal RNA gene Genome sequencing and assembly.</title>
        <authorList>
            <person name="Woo H."/>
        </authorList>
    </citation>
    <scope>NUCLEOTIDE SEQUENCE [LARGE SCALE GENOMIC DNA]</scope>
    <source>
        <strain evidence="5 6">DJS-2-20</strain>
    </source>
</reference>
<evidence type="ECO:0000259" key="4">
    <source>
        <dbReference type="PROSITE" id="PS01124"/>
    </source>
</evidence>
<dbReference type="Pfam" id="PF01965">
    <property type="entry name" value="DJ-1_PfpI"/>
    <property type="match status" value="1"/>
</dbReference>
<dbReference type="InterPro" id="IPR052158">
    <property type="entry name" value="INH-QAR"/>
</dbReference>
<dbReference type="InterPro" id="IPR018060">
    <property type="entry name" value="HTH_AraC"/>
</dbReference>
<dbReference type="PANTHER" id="PTHR43130">
    <property type="entry name" value="ARAC-FAMILY TRANSCRIPTIONAL REGULATOR"/>
    <property type="match status" value="1"/>
</dbReference>
<dbReference type="Gene3D" id="3.40.50.880">
    <property type="match status" value="1"/>
</dbReference>
<keyword evidence="1" id="KW-0805">Transcription regulation</keyword>
<dbReference type="PANTHER" id="PTHR43130:SF3">
    <property type="entry name" value="HTH-TYPE TRANSCRIPTIONAL REGULATOR RV1931C"/>
    <property type="match status" value="1"/>
</dbReference>